<organism evidence="1 2">
    <name type="scientific">Tuber aestivum</name>
    <name type="common">summer truffle</name>
    <dbReference type="NCBI Taxonomy" id="59557"/>
    <lineage>
        <taxon>Eukaryota</taxon>
        <taxon>Fungi</taxon>
        <taxon>Dikarya</taxon>
        <taxon>Ascomycota</taxon>
        <taxon>Pezizomycotina</taxon>
        <taxon>Pezizomycetes</taxon>
        <taxon>Pezizales</taxon>
        <taxon>Tuberaceae</taxon>
        <taxon>Tuber</taxon>
    </lineage>
</organism>
<accession>A0A292PWF9</accession>
<gene>
    <name evidence="1" type="ORF">GSTUAT00005096001</name>
</gene>
<dbReference type="EMBL" id="LN891038">
    <property type="protein sequence ID" value="CUS10823.1"/>
    <property type="molecule type" value="Genomic_DNA"/>
</dbReference>
<protein>
    <submittedName>
        <fullName evidence="1">Uncharacterized protein</fullName>
    </submittedName>
</protein>
<dbReference type="Proteomes" id="UP001412239">
    <property type="component" value="Unassembled WGS sequence"/>
</dbReference>
<evidence type="ECO:0000313" key="2">
    <source>
        <dbReference type="Proteomes" id="UP001412239"/>
    </source>
</evidence>
<dbReference type="AlphaFoldDB" id="A0A292PWF9"/>
<evidence type="ECO:0000313" key="1">
    <source>
        <dbReference type="EMBL" id="CUS10823.1"/>
    </source>
</evidence>
<proteinExistence type="predicted"/>
<reference evidence="1" key="1">
    <citation type="submission" date="2015-10" db="EMBL/GenBank/DDBJ databases">
        <authorList>
            <person name="Regsiter A."/>
            <person name="william w."/>
        </authorList>
    </citation>
    <scope>NUCLEOTIDE SEQUENCE</scope>
    <source>
        <strain evidence="1">Montdore</strain>
    </source>
</reference>
<name>A0A292PWF9_9PEZI</name>
<keyword evidence="2" id="KW-1185">Reference proteome</keyword>
<sequence length="459" mass="48505">MLAKLLEDDLILQENYIEAAGEDPLDLLLEPPVRGPVGYVSLGGSTRAACEQGDNAARSVKDDGARISRGGEGAALPVVGQDGGLDGRAHDAVLTLDASERVQSIDPADGSPRGQTYLLVVHMEVLWLTNLMVLDDAEGLNGKTETAGPRGVGKKRTNVDLVSREGGPVYLLLVELDKGPVTGKPVGFVGDRDGLRVKDTANNALVRVGPELGNLVVELVQGVDPPGCFLHLALGLRLPCGVGHIRAVDGLTQPLDLPLPHGDGASKVADSSHHGRDDLLAGLTATLGRHACIGKQGRRASNVGSGEEGDAVVITAEAEVEPYGTRRWGVSEGIHRKELWATHRAHHLRLAESDLNLREASLAQDVLDSIGGSHGSLKGKCLVLHTDPHQERAKRRLLPSVSKGNGIDRGPLDVESIEGLEDVGTNLEPVVCDGMIIHRAELTDVALCLGTLVFRPSRT</sequence>